<accession>A0A0K1E6I7</accession>
<evidence type="ECO:0000259" key="2">
    <source>
        <dbReference type="PROSITE" id="PS50234"/>
    </source>
</evidence>
<dbReference type="Proteomes" id="UP000067626">
    <property type="component" value="Chromosome"/>
</dbReference>
<dbReference type="InterPro" id="IPR036465">
    <property type="entry name" value="vWFA_dom_sf"/>
</dbReference>
<protein>
    <recommendedName>
        <fullName evidence="2">VWFA domain-containing protein</fullName>
    </recommendedName>
</protein>
<evidence type="ECO:0000313" key="3">
    <source>
        <dbReference type="EMBL" id="AKT36168.1"/>
    </source>
</evidence>
<dbReference type="PROSITE" id="PS51257">
    <property type="entry name" value="PROKAR_LIPOPROTEIN"/>
    <property type="match status" value="1"/>
</dbReference>
<dbReference type="EMBL" id="CP012159">
    <property type="protein sequence ID" value="AKT36168.1"/>
    <property type="molecule type" value="Genomic_DNA"/>
</dbReference>
<dbReference type="AlphaFoldDB" id="A0A0K1E6I7"/>
<dbReference type="PATRIC" id="fig|52.7.peg.305"/>
<feature type="chain" id="PRO_5005458956" description="VWFA domain-containing protein" evidence="1">
    <location>
        <begin position="22"/>
        <end position="509"/>
    </location>
</feature>
<feature type="domain" description="VWFA" evidence="2">
    <location>
        <begin position="236"/>
        <end position="342"/>
    </location>
</feature>
<keyword evidence="4" id="KW-1185">Reference proteome</keyword>
<dbReference type="InterPro" id="IPR002035">
    <property type="entry name" value="VWF_A"/>
</dbReference>
<keyword evidence="1" id="KW-0732">Signal</keyword>
<dbReference type="CDD" id="cd00198">
    <property type="entry name" value="vWFA"/>
    <property type="match status" value="1"/>
</dbReference>
<gene>
    <name evidence="3" type="ORF">CMC5_002820</name>
</gene>
<dbReference type="PROSITE" id="PS50234">
    <property type="entry name" value="VWFA"/>
    <property type="match status" value="1"/>
</dbReference>
<feature type="signal peptide" evidence="1">
    <location>
        <begin position="1"/>
        <end position="21"/>
    </location>
</feature>
<evidence type="ECO:0000313" key="4">
    <source>
        <dbReference type="Proteomes" id="UP000067626"/>
    </source>
</evidence>
<reference evidence="3 4" key="1">
    <citation type="submission" date="2015-07" db="EMBL/GenBank/DDBJ databases">
        <title>Genome analysis of myxobacterium Chondromyces crocatus Cm c5 reveals a high potential for natural compound synthesis and the genetic basis for the loss of fruiting body formation.</title>
        <authorList>
            <person name="Zaburannyi N."/>
            <person name="Bunk B."/>
            <person name="Maier J."/>
            <person name="Overmann J."/>
            <person name="Mueller R."/>
        </authorList>
    </citation>
    <scope>NUCLEOTIDE SEQUENCE [LARGE SCALE GENOMIC DNA]</scope>
    <source>
        <strain evidence="3 4">Cm c5</strain>
    </source>
</reference>
<dbReference type="Pfam" id="PF00092">
    <property type="entry name" value="VWA"/>
    <property type="match status" value="1"/>
</dbReference>
<evidence type="ECO:0000256" key="1">
    <source>
        <dbReference type="SAM" id="SignalP"/>
    </source>
</evidence>
<dbReference type="Gene3D" id="3.40.50.410">
    <property type="entry name" value="von Willebrand factor, type A domain"/>
    <property type="match status" value="1"/>
</dbReference>
<proteinExistence type="predicted"/>
<organism evidence="3 4">
    <name type="scientific">Chondromyces crocatus</name>
    <dbReference type="NCBI Taxonomy" id="52"/>
    <lineage>
        <taxon>Bacteria</taxon>
        <taxon>Pseudomonadati</taxon>
        <taxon>Myxococcota</taxon>
        <taxon>Polyangia</taxon>
        <taxon>Polyangiales</taxon>
        <taxon>Polyangiaceae</taxon>
        <taxon>Chondromyces</taxon>
    </lineage>
</organism>
<name>A0A0K1E6I7_CHOCO</name>
<sequence>MTSWIRWRAKAVPSCLLTALAGCTVLASCSPPVLTRDGKLVFAEGGARGASVLTANGVEFLDTTETPAPILRRSADEPWQPATGFLLPRSGVWRATSRPVAMSGPGVAMVLRTSDHLVPSWGGEILMRIDTFVPTKAFPEVATRPPRFLAVVIDGRSPNTTALAEVALDNLGHQDRVMIIDTTPVRIVLPALPGSHRTLLGAATERVVSRGWQSSASFVQSSGKPAPRGSRAPARDLAKALSLARAQLRQGAGAPQAHLERQILLLTDGADTSRVPSSVEREVESLRAADIRLITVGVQDQQDPLALQSLGDEVYAGGSFEDREEALAEAIPPPGEVVLKDVELTLSSAPAPLRVLEMSGGANALSPEVDRIFFGELYAGEARTEVARLVVPVWVPGEPLEIRVTATYRDVATGEQRTSHSTVHCRYSADVERIANARHGDVIAYASALAMVRRLHRAFLGSRVDQVGGLRPLVTWQANTLASLAKTQRDPAIGAQAEILRALLDSIEE</sequence>
<dbReference type="KEGG" id="ccro:CMC5_002820"/>
<dbReference type="SUPFAM" id="SSF53300">
    <property type="entry name" value="vWA-like"/>
    <property type="match status" value="1"/>
</dbReference>